<name>A0A7S6R867_9CAUD</name>
<dbReference type="Proteomes" id="UP000594184">
    <property type="component" value="Segment"/>
</dbReference>
<reference evidence="1 2" key="1">
    <citation type="submission" date="2020-07" db="EMBL/GenBank/DDBJ databases">
        <title>Complete genome sequence of Streptomyces phage Salutena.</title>
        <authorList>
            <person name="Kim J.H."/>
            <person name="Higbee T."/>
            <person name="Clark J.D."/>
            <person name="Le T."/>
            <person name="Burrowes B.H."/>
            <person name="Liu M."/>
        </authorList>
    </citation>
    <scope>NUCLEOTIDE SEQUENCE [LARGE SCALE GENOMIC DNA]</scope>
</reference>
<evidence type="ECO:0000313" key="1">
    <source>
        <dbReference type="EMBL" id="QOV06202.1"/>
    </source>
</evidence>
<proteinExistence type="predicted"/>
<gene>
    <name evidence="1" type="ORF">CPT_Salutena_072</name>
</gene>
<sequence>MKVPSNVVRCSVDNGPIVYPTSPGTPYHCKTCREPLKNAEHTPGTHWEESYGFLVEVETEDDPRDTEEEVADLYDAIRTFASILGDGLTACHVAGSFTCSEADEMARALMVGDQKRAAITFLEQHALGDDDEDDTHPEVKDFEAYVLELAGQSVPELVDLDA</sequence>
<evidence type="ECO:0000313" key="2">
    <source>
        <dbReference type="Proteomes" id="UP000594184"/>
    </source>
</evidence>
<keyword evidence="2" id="KW-1185">Reference proteome</keyword>
<protein>
    <submittedName>
        <fullName evidence="1">Uncharacterized protein</fullName>
    </submittedName>
</protein>
<organism evidence="1 2">
    <name type="scientific">Streptomyces phage Salutena</name>
    <dbReference type="NCBI Taxonomy" id="2767576"/>
    <lineage>
        <taxon>Viruses</taxon>
        <taxon>Duplodnaviria</taxon>
        <taxon>Heunggongvirae</taxon>
        <taxon>Uroviricota</taxon>
        <taxon>Caudoviricetes</taxon>
        <taxon>Arquatrovirinae</taxon>
        <taxon>Salutenavirus</taxon>
        <taxon>Salutenavirus salutena</taxon>
    </lineage>
</organism>
<dbReference type="EMBL" id="MT708548">
    <property type="protein sequence ID" value="QOV06202.1"/>
    <property type="molecule type" value="Genomic_DNA"/>
</dbReference>
<accession>A0A7S6R867</accession>